<accession>A0ABR9V400</accession>
<sequence>MKSPQFKTSLDYEKANLLMQPVYIRVVDNIRKQAEINNWDISYQEINDPFPSYILTQKKGNTTKETNIWFICFQVCFTQFELEQNQPVEIDSNLISDRGELNWDEMEIKTQSIVKNLFDEI</sequence>
<reference evidence="1 2" key="1">
    <citation type="submission" date="2020-10" db="EMBL/GenBank/DDBJ databases">
        <authorList>
            <person name="Castelo-Branco R."/>
            <person name="Eusebio N."/>
            <person name="Adriana R."/>
            <person name="Vieira A."/>
            <person name="Brugerolle De Fraissinette N."/>
            <person name="Rezende De Castro R."/>
            <person name="Schneider M.P."/>
            <person name="Vasconcelos V."/>
            <person name="Leao P.N."/>
        </authorList>
    </citation>
    <scope>NUCLEOTIDE SEQUENCE [LARGE SCALE GENOMIC DNA]</scope>
    <source>
        <strain evidence="1 2">LEGE 03274</strain>
    </source>
</reference>
<evidence type="ECO:0000313" key="2">
    <source>
        <dbReference type="Proteomes" id="UP000654604"/>
    </source>
</evidence>
<keyword evidence="2" id="KW-1185">Reference proteome</keyword>
<protein>
    <submittedName>
        <fullName evidence="1">Uncharacterized protein</fullName>
    </submittedName>
</protein>
<gene>
    <name evidence="1" type="ORF">IQ215_06175</name>
</gene>
<proteinExistence type="predicted"/>
<dbReference type="RefSeq" id="WP_193800443.1">
    <property type="nucleotide sequence ID" value="NZ_JADEWC010000010.1"/>
</dbReference>
<organism evidence="1 2">
    <name type="scientific">Cyanobacterium stanieri LEGE 03274</name>
    <dbReference type="NCBI Taxonomy" id="1828756"/>
    <lineage>
        <taxon>Bacteria</taxon>
        <taxon>Bacillati</taxon>
        <taxon>Cyanobacteriota</taxon>
        <taxon>Cyanophyceae</taxon>
        <taxon>Oscillatoriophycideae</taxon>
        <taxon>Chroococcales</taxon>
        <taxon>Geminocystaceae</taxon>
        <taxon>Cyanobacterium</taxon>
    </lineage>
</organism>
<comment type="caution">
    <text evidence="1">The sequence shown here is derived from an EMBL/GenBank/DDBJ whole genome shotgun (WGS) entry which is preliminary data.</text>
</comment>
<dbReference type="Proteomes" id="UP000654604">
    <property type="component" value="Unassembled WGS sequence"/>
</dbReference>
<name>A0ABR9V400_9CHRO</name>
<evidence type="ECO:0000313" key="1">
    <source>
        <dbReference type="EMBL" id="MBE9222279.1"/>
    </source>
</evidence>
<dbReference type="EMBL" id="JADEWC010000010">
    <property type="protein sequence ID" value="MBE9222279.1"/>
    <property type="molecule type" value="Genomic_DNA"/>
</dbReference>